<proteinExistence type="predicted"/>
<evidence type="ECO:0000313" key="2">
    <source>
        <dbReference type="EMBL" id="MCL3787213.1"/>
    </source>
</evidence>
<name>A0ABT0NG29_9FIRM</name>
<dbReference type="NCBIfam" id="TIGR01439">
    <property type="entry name" value="lp_hng_hel_AbrB"/>
    <property type="match status" value="1"/>
</dbReference>
<dbReference type="EMBL" id="SNUZ01000006">
    <property type="protein sequence ID" value="MCL3787213.1"/>
    <property type="molecule type" value="Genomic_DNA"/>
</dbReference>
<protein>
    <recommendedName>
        <fullName evidence="1">SpoVT-AbrB domain-containing protein</fullName>
    </recommendedName>
</protein>
<dbReference type="Pfam" id="PF04014">
    <property type="entry name" value="MazE_antitoxin"/>
    <property type="match status" value="1"/>
</dbReference>
<dbReference type="InterPro" id="IPR037914">
    <property type="entry name" value="SpoVT-AbrB_sf"/>
</dbReference>
<dbReference type="Proteomes" id="UP001056693">
    <property type="component" value="Unassembled WGS sequence"/>
</dbReference>
<accession>A0ABT0NG29</accession>
<gene>
    <name evidence="2" type="ORF">E2N93_04130</name>
</gene>
<organism evidence="2 3">
    <name type="scientific">Ruminococcus bromii</name>
    <dbReference type="NCBI Taxonomy" id="40518"/>
    <lineage>
        <taxon>Bacteria</taxon>
        <taxon>Bacillati</taxon>
        <taxon>Bacillota</taxon>
        <taxon>Clostridia</taxon>
        <taxon>Eubacteriales</taxon>
        <taxon>Oscillospiraceae</taxon>
        <taxon>Ruminococcus</taxon>
    </lineage>
</organism>
<evidence type="ECO:0000259" key="1">
    <source>
        <dbReference type="Pfam" id="PF04014"/>
    </source>
</evidence>
<feature type="domain" description="SpoVT-AbrB" evidence="1">
    <location>
        <begin position="8"/>
        <end position="47"/>
    </location>
</feature>
<sequence>MLRLFRVLGKRGRITIPFEIRQRIGFRYNDVLSFIQQDDGSVLVRREKICDNCNEFAEEFEENFTLEDFLDSLSEEEQRDALVHLSLKWVEKQNVSLPFASAKKK</sequence>
<dbReference type="InterPro" id="IPR007159">
    <property type="entry name" value="SpoVT-AbrB_dom"/>
</dbReference>
<dbReference type="RefSeq" id="WP_249376200.1">
    <property type="nucleotide sequence ID" value="NZ_SNUZ01000006.1"/>
</dbReference>
<reference evidence="2 3" key="1">
    <citation type="submission" date="2019-03" db="EMBL/GenBank/DDBJ databases">
        <authorList>
            <person name="Molinero N."/>
            <person name="Sanchez B."/>
            <person name="Walker A."/>
            <person name="Duncan S."/>
            <person name="Delgado S."/>
            <person name="Margolles A."/>
        </authorList>
    </citation>
    <scope>NUCLEOTIDE SEQUENCE [LARGE SCALE GENOMIC DNA]</scope>
    <source>
        <strain evidence="2 3">IPLA60002</strain>
    </source>
</reference>
<dbReference type="Gene3D" id="2.10.260.10">
    <property type="match status" value="1"/>
</dbReference>
<keyword evidence="3" id="KW-1185">Reference proteome</keyword>
<comment type="caution">
    <text evidence="2">The sequence shown here is derived from an EMBL/GenBank/DDBJ whole genome shotgun (WGS) entry which is preliminary data.</text>
</comment>
<evidence type="ECO:0000313" key="3">
    <source>
        <dbReference type="Proteomes" id="UP001056693"/>
    </source>
</evidence>
<dbReference type="SUPFAM" id="SSF89447">
    <property type="entry name" value="AbrB/MazE/MraZ-like"/>
    <property type="match status" value="1"/>
</dbReference>